<feature type="region of interest" description="Disordered" evidence="2">
    <location>
        <begin position="21"/>
        <end position="86"/>
    </location>
</feature>
<name>A0A6L3VXZ7_9ACTN</name>
<evidence type="ECO:0000313" key="4">
    <source>
        <dbReference type="EMBL" id="KAB2384760.1"/>
    </source>
</evidence>
<evidence type="ECO:0000256" key="2">
    <source>
        <dbReference type="SAM" id="MobiDB-lite"/>
    </source>
</evidence>
<proteinExistence type="predicted"/>
<gene>
    <name evidence="4" type="ORF">F9B16_09945</name>
</gene>
<dbReference type="OrthoDB" id="4567063at2"/>
<evidence type="ECO:0000256" key="3">
    <source>
        <dbReference type="SAM" id="Phobius"/>
    </source>
</evidence>
<keyword evidence="5" id="KW-1185">Reference proteome</keyword>
<comment type="caution">
    <text evidence="4">The sequence shown here is derived from an EMBL/GenBank/DDBJ whole genome shotgun (WGS) entry which is preliminary data.</text>
</comment>
<dbReference type="RefSeq" id="WP_151539715.1">
    <property type="nucleotide sequence ID" value="NZ_WBMR01000019.1"/>
</dbReference>
<accession>A0A6L3VXZ7</accession>
<keyword evidence="1" id="KW-0175">Coiled coil</keyword>
<keyword evidence="3" id="KW-0472">Membrane</keyword>
<evidence type="ECO:0000313" key="5">
    <source>
        <dbReference type="Proteomes" id="UP000483004"/>
    </source>
</evidence>
<dbReference type="EMBL" id="WBMR01000019">
    <property type="protein sequence ID" value="KAB2384760.1"/>
    <property type="molecule type" value="Genomic_DNA"/>
</dbReference>
<keyword evidence="3" id="KW-0812">Transmembrane</keyword>
<reference evidence="4 5" key="1">
    <citation type="submission" date="2019-09" db="EMBL/GenBank/DDBJ databases">
        <title>Actinomadura physcomitrii sp. nov., a novel actinomycete isolated from moss [Physcomitrium sphaericum (Ludw) Fuernr].</title>
        <authorList>
            <person name="Liu C."/>
            <person name="Zhuang X."/>
        </authorList>
    </citation>
    <scope>NUCLEOTIDE SEQUENCE [LARGE SCALE GENOMIC DNA]</scope>
    <source>
        <strain evidence="4 5">CYP1-1B</strain>
    </source>
</reference>
<feature type="coiled-coil region" evidence="1">
    <location>
        <begin position="134"/>
        <end position="161"/>
    </location>
</feature>
<organism evidence="4 5">
    <name type="scientific">Actinomadura montaniterrae</name>
    <dbReference type="NCBI Taxonomy" id="1803903"/>
    <lineage>
        <taxon>Bacteria</taxon>
        <taxon>Bacillati</taxon>
        <taxon>Actinomycetota</taxon>
        <taxon>Actinomycetes</taxon>
        <taxon>Streptosporangiales</taxon>
        <taxon>Thermomonosporaceae</taxon>
        <taxon>Actinomadura</taxon>
    </lineage>
</organism>
<keyword evidence="3" id="KW-1133">Transmembrane helix</keyword>
<feature type="region of interest" description="Disordered" evidence="2">
    <location>
        <begin position="618"/>
        <end position="639"/>
    </location>
</feature>
<protein>
    <submittedName>
        <fullName evidence="4">Uncharacterized protein</fullName>
    </submittedName>
</protein>
<feature type="transmembrane region" description="Helical" evidence="3">
    <location>
        <begin position="193"/>
        <end position="226"/>
    </location>
</feature>
<feature type="compositionally biased region" description="Basic and acidic residues" evidence="2">
    <location>
        <begin position="23"/>
        <end position="57"/>
    </location>
</feature>
<dbReference type="Proteomes" id="UP000483004">
    <property type="component" value="Unassembled WGS sequence"/>
</dbReference>
<dbReference type="AlphaFoldDB" id="A0A6L3VXZ7"/>
<evidence type="ECO:0000256" key="1">
    <source>
        <dbReference type="SAM" id="Coils"/>
    </source>
</evidence>
<feature type="compositionally biased region" description="Basic and acidic residues" evidence="2">
    <location>
        <begin position="66"/>
        <end position="77"/>
    </location>
</feature>
<sequence>MADNTTVERFVADVENFVQNTERAARSADRLGEQSREARERVEEMGRKAAEAAERAARAQAAAAEEAEKLARGEGNAERAAQAAARAQRELERAQVAQARAARAAARATDEEADQYRQLAREAAAAGIAERLAALRASGQLKEHNELVRRLRDEYGNLGRDSDHAFREMESRGRRAFDGLSGMVGGVDMKIQAAIAILPFVAAAAAGAITLAFGGALSAVAIMAAAKSKQVQSSFSGLKDHVVHDLEEWAKPWEPTLQRIARAVQSTFDAFGPTLKTVFADLAPVVEQFVGQLLNGLREFEPTIKKFADAFQAVLGELGPKMDTILRNISDGLNAVADAAKDNPQAFADLIEDFSTLINISGQLIGLLTRLEKLNEYFPSGLHMISMATDLWHQANDGAAGSLNDVHNAVQAASNAYERAAAATQVANDAQTSSSRFMDLASKSAKDLKAALDNLTGKELSSREAAAQYGSAVLALNKSLKENGSAHGFATAKGIANEQALDSLAQAAQQNAVAMRDNGASAADVAKFMASARARIIKAAESMHYSHDEAVKLADKLLGVKGAVNAIPKQHNTKVTANTSQARADVQYLIEWIRAQTASIIVHTIGGRAMGGPVQGLAAGGAPRQQPGKVRGRGTDTSDSNLVRLSNNEFVMNAAATRKWEPVLAWMNRAAGAGSTTLSAPAQYATINNGGTKAVTNVTVNVTVQGSVTSERNLAKAVQSQLLSGRLAVALPAGR</sequence>